<keyword evidence="17" id="KW-0464">Manganese</keyword>
<evidence type="ECO:0000256" key="10">
    <source>
        <dbReference type="ARBA" id="ARBA00022801"/>
    </source>
</evidence>
<evidence type="ECO:0000256" key="11">
    <source>
        <dbReference type="ARBA" id="ARBA00022839"/>
    </source>
</evidence>
<evidence type="ECO:0000256" key="4">
    <source>
        <dbReference type="ARBA" id="ARBA00022679"/>
    </source>
</evidence>
<keyword evidence="8" id="KW-0547">Nucleotide-binding</keyword>
<dbReference type="Gene3D" id="3.30.1490.70">
    <property type="match status" value="1"/>
</dbReference>
<evidence type="ECO:0000256" key="5">
    <source>
        <dbReference type="ARBA" id="ARBA00022695"/>
    </source>
</evidence>
<evidence type="ECO:0000256" key="6">
    <source>
        <dbReference type="ARBA" id="ARBA00022722"/>
    </source>
</evidence>
<evidence type="ECO:0000256" key="2">
    <source>
        <dbReference type="ARBA" id="ARBA00012727"/>
    </source>
</evidence>
<dbReference type="NCBIfam" id="TIGR02778">
    <property type="entry name" value="ligD_pol"/>
    <property type="match status" value="1"/>
</dbReference>
<evidence type="ECO:0000256" key="9">
    <source>
        <dbReference type="ARBA" id="ARBA00022763"/>
    </source>
</evidence>
<comment type="caution">
    <text evidence="23">The sequence shown here is derived from an EMBL/GenBank/DDBJ whole genome shotgun (WGS) entry which is preliminary data.</text>
</comment>
<dbReference type="Pfam" id="PF21686">
    <property type="entry name" value="LigD_Prim-Pol"/>
    <property type="match status" value="1"/>
</dbReference>
<dbReference type="EMBL" id="JABWGV010000003">
    <property type="protein sequence ID" value="NVD45268.1"/>
    <property type="molecule type" value="Genomic_DNA"/>
</dbReference>
<dbReference type="AlphaFoldDB" id="A0A850H5Y4"/>
<feature type="region of interest" description="Disordered" evidence="21">
    <location>
        <begin position="540"/>
        <end position="560"/>
    </location>
</feature>
<dbReference type="InterPro" id="IPR012340">
    <property type="entry name" value="NA-bd_OB-fold"/>
</dbReference>
<dbReference type="GO" id="GO:0003677">
    <property type="term" value="F:DNA binding"/>
    <property type="evidence" value="ECO:0007669"/>
    <property type="project" value="UniProtKB-KW"/>
</dbReference>
<dbReference type="Pfam" id="PF01068">
    <property type="entry name" value="DNA_ligase_A_M"/>
    <property type="match status" value="1"/>
</dbReference>
<keyword evidence="10" id="KW-0378">Hydrolase</keyword>
<accession>A0A850H5Y4</accession>
<keyword evidence="6" id="KW-0540">Nuclease</keyword>
<protein>
    <recommendedName>
        <fullName evidence="2">DNA ligase (ATP)</fullName>
        <ecNumber evidence="2">6.5.1.1</ecNumber>
    </recommendedName>
    <alternativeName>
        <fullName evidence="19">NHEJ DNA polymerase</fullName>
    </alternativeName>
</protein>
<dbReference type="NCBIfam" id="NF004628">
    <property type="entry name" value="PRK05972.1"/>
    <property type="match status" value="1"/>
</dbReference>
<dbReference type="InterPro" id="IPR014145">
    <property type="entry name" value="LigD_pol_dom"/>
</dbReference>
<comment type="cofactor">
    <cofactor evidence="1">
        <name>Mn(2+)</name>
        <dbReference type="ChEBI" id="CHEBI:29035"/>
    </cofactor>
</comment>
<keyword evidence="24" id="KW-1185">Reference proteome</keyword>
<evidence type="ECO:0000313" key="24">
    <source>
        <dbReference type="Proteomes" id="UP000561438"/>
    </source>
</evidence>
<dbReference type="InterPro" id="IPR012309">
    <property type="entry name" value="DNA_ligase_ATP-dep_C"/>
</dbReference>
<dbReference type="PANTHER" id="PTHR42705:SF2">
    <property type="entry name" value="BIFUNCTIONAL NON-HOMOLOGOUS END JOINING PROTEIN LIGD"/>
    <property type="match status" value="1"/>
</dbReference>
<name>A0A850H5Y4_9SPHN</name>
<evidence type="ECO:0000256" key="16">
    <source>
        <dbReference type="ARBA" id="ARBA00023204"/>
    </source>
</evidence>
<dbReference type="PANTHER" id="PTHR42705">
    <property type="entry name" value="BIFUNCTIONAL NON-HOMOLOGOUS END JOINING PROTEIN LIGD"/>
    <property type="match status" value="1"/>
</dbReference>
<keyword evidence="5" id="KW-0548">Nucleotidyltransferase</keyword>
<dbReference type="RefSeq" id="WP_176267566.1">
    <property type="nucleotide sequence ID" value="NZ_JABWGV010000003.1"/>
</dbReference>
<evidence type="ECO:0000256" key="19">
    <source>
        <dbReference type="ARBA" id="ARBA00029943"/>
    </source>
</evidence>
<dbReference type="GO" id="GO:0005524">
    <property type="term" value="F:ATP binding"/>
    <property type="evidence" value="ECO:0007669"/>
    <property type="project" value="UniProtKB-KW"/>
</dbReference>
<keyword evidence="13" id="KW-0239">DNA-directed DNA polymerase</keyword>
<dbReference type="GO" id="GO:0006310">
    <property type="term" value="P:DNA recombination"/>
    <property type="evidence" value="ECO:0007669"/>
    <property type="project" value="UniProtKB-KW"/>
</dbReference>
<dbReference type="GO" id="GO:0003910">
    <property type="term" value="F:DNA ligase (ATP) activity"/>
    <property type="evidence" value="ECO:0007669"/>
    <property type="project" value="UniProtKB-EC"/>
</dbReference>
<dbReference type="Proteomes" id="UP000561438">
    <property type="component" value="Unassembled WGS sequence"/>
</dbReference>
<dbReference type="InterPro" id="IPR014143">
    <property type="entry name" value="NHEJ_ligase_prk"/>
</dbReference>
<keyword evidence="11" id="KW-0269">Exonuclease</keyword>
<evidence type="ECO:0000256" key="14">
    <source>
        <dbReference type="ARBA" id="ARBA00023125"/>
    </source>
</evidence>
<keyword evidence="12" id="KW-0067">ATP-binding</keyword>
<evidence type="ECO:0000256" key="3">
    <source>
        <dbReference type="ARBA" id="ARBA00022598"/>
    </source>
</evidence>
<dbReference type="InterPro" id="IPR014144">
    <property type="entry name" value="LigD_PE_domain"/>
</dbReference>
<dbReference type="NCBIfam" id="TIGR02779">
    <property type="entry name" value="NHEJ_ligase_lig"/>
    <property type="match status" value="1"/>
</dbReference>
<comment type="catalytic activity">
    <reaction evidence="20">
        <text>ATP + (deoxyribonucleotide)n-3'-hydroxyl + 5'-phospho-(deoxyribonucleotide)m = (deoxyribonucleotide)n+m + AMP + diphosphate.</text>
        <dbReference type="EC" id="6.5.1.1"/>
    </reaction>
</comment>
<evidence type="ECO:0000256" key="20">
    <source>
        <dbReference type="ARBA" id="ARBA00034003"/>
    </source>
</evidence>
<dbReference type="SUPFAM" id="SSF56091">
    <property type="entry name" value="DNA ligase/mRNA capping enzyme, catalytic domain"/>
    <property type="match status" value="1"/>
</dbReference>
<dbReference type="EC" id="6.5.1.1" evidence="2"/>
<sequence>MARAKKSADPLETYNAKRDFKKTPEPSGEAQSSDSGNLFIVQKHDATRLHWDLRLEADGVLKSWAVTKGPSPDPDIKRLAVRTEDHPMSYAEFEGTIPKGEYGGGTVMLWDRGTWAPIEGKSAKDLEKGHLHFTLEGERMKGEWLLIRLKKKPGEKRENWLLRKLQDDHAEEGDALVERELTSVLTGRSMAEIAADKKGEFSLEGKKGDAFLEQMEKASDRNAKKAKSRKRGSAPLPKFRKPQLATLVDEVPTGNGWMHEIKFDGYRAVLAVKGDDVRVYTRSGKDWTDKFEPLAETLAALDLPSCLIDGEIVATDAKGNPDFSTLQQVLKRGHGSQTKADRLEYHAFDLIELDGEDLADLPNIERKERLEALLSSAQPPIFVADHVIGAGEKLYDTMCDAGQEGIIAKRIDAPYRHSRSKSWVKVKCTRRQEFVIVGWKKSSAKGRPFSSLLMAQHEDGELVYKGNVGTGFTMDDLESLASKMNRLERKTPPVETDKASARGVTWLTPKLVAEVAFAEFTADGNVRHGSFLGLREDKDAAKVTPEKPASAPKEGGEGVKISSRDRVVFPESGQTKGELADYYAAVAPLMLPFVGRRPVSLVRCPQGRSRKCFFQKHDSGSFGDSVHHVPIKEKDGGSEDYLYVEDARGLLQCVQMGTIEFHGWGARTSDVEAPDKMIFDLDPDEGLDFGDVKQAASDIKARLSDIGLVSFAMLSGGKGVHVIVPLETGHSWEAHKDFARRFAEALSLAEPDRFTATMSKAKRKGKIFIDWLRNQRGSTAVVPYSARARTGAPVAVPIAWDELKKMQDAKPFSIDDADKLHERAQDKALSGWGFAAQTLPDV</sequence>
<keyword evidence="7" id="KW-0479">Metal-binding</keyword>
<dbReference type="Gene3D" id="2.40.50.140">
    <property type="entry name" value="Nucleic acid-binding proteins"/>
    <property type="match status" value="1"/>
</dbReference>
<dbReference type="CDD" id="cd04862">
    <property type="entry name" value="PaeLigD_Pol_like"/>
    <property type="match status" value="1"/>
</dbReference>
<dbReference type="NCBIfam" id="TIGR02777">
    <property type="entry name" value="LigD_PE_dom"/>
    <property type="match status" value="1"/>
</dbReference>
<dbReference type="SUPFAM" id="SSF50249">
    <property type="entry name" value="Nucleic acid-binding proteins"/>
    <property type="match status" value="1"/>
</dbReference>
<dbReference type="Pfam" id="PF04679">
    <property type="entry name" value="DNA_ligase_A_C"/>
    <property type="match status" value="1"/>
</dbReference>
<dbReference type="NCBIfam" id="TIGR02776">
    <property type="entry name" value="NHEJ_ligase_prk"/>
    <property type="match status" value="1"/>
</dbReference>
<evidence type="ECO:0000256" key="7">
    <source>
        <dbReference type="ARBA" id="ARBA00022723"/>
    </source>
</evidence>
<keyword evidence="18" id="KW-0511">Multifunctional enzyme</keyword>
<proteinExistence type="predicted"/>
<keyword evidence="15" id="KW-0233">DNA recombination</keyword>
<evidence type="ECO:0000256" key="15">
    <source>
        <dbReference type="ARBA" id="ARBA00023172"/>
    </source>
</evidence>
<gene>
    <name evidence="23" type="primary">ligD</name>
    <name evidence="23" type="ORF">HUV48_09600</name>
</gene>
<dbReference type="GO" id="GO:0004527">
    <property type="term" value="F:exonuclease activity"/>
    <property type="evidence" value="ECO:0007669"/>
    <property type="project" value="UniProtKB-KW"/>
</dbReference>
<evidence type="ECO:0000256" key="17">
    <source>
        <dbReference type="ARBA" id="ARBA00023211"/>
    </source>
</evidence>
<keyword evidence="3 23" id="KW-0436">Ligase</keyword>
<evidence type="ECO:0000256" key="18">
    <source>
        <dbReference type="ARBA" id="ARBA00023268"/>
    </source>
</evidence>
<dbReference type="CDD" id="cd07906">
    <property type="entry name" value="Adenylation_DNA_ligase_LigD_LigC"/>
    <property type="match status" value="1"/>
</dbReference>
<dbReference type="InterPro" id="IPR052171">
    <property type="entry name" value="NHEJ_LigD"/>
</dbReference>
<dbReference type="Pfam" id="PF13298">
    <property type="entry name" value="LigD_N"/>
    <property type="match status" value="1"/>
</dbReference>
<evidence type="ECO:0000256" key="13">
    <source>
        <dbReference type="ARBA" id="ARBA00022932"/>
    </source>
</evidence>
<feature type="region of interest" description="Disordered" evidence="21">
    <location>
        <begin position="1"/>
        <end position="36"/>
    </location>
</feature>
<keyword evidence="16" id="KW-0234">DNA repair</keyword>
<feature type="compositionally biased region" description="Basic and acidic residues" evidence="21">
    <location>
        <begin position="15"/>
        <end position="24"/>
    </location>
</feature>
<dbReference type="InterPro" id="IPR012310">
    <property type="entry name" value="DNA_ligase_ATP-dep_cent"/>
</dbReference>
<reference evidence="23 24" key="1">
    <citation type="submission" date="2020-06" db="EMBL/GenBank/DDBJ databases">
        <title>Altererythrobacter sp. HHU K3-1.</title>
        <authorList>
            <person name="Zhang D."/>
            <person name="Xue H."/>
        </authorList>
    </citation>
    <scope>NUCLEOTIDE SEQUENCE [LARGE SCALE GENOMIC DNA]</scope>
    <source>
        <strain evidence="23 24">HHU K3-1</strain>
    </source>
</reference>
<keyword evidence="14" id="KW-0238">DNA-binding</keyword>
<feature type="domain" description="ATP-dependent DNA ligase family profile" evidence="22">
    <location>
        <begin position="336"/>
        <end position="427"/>
    </location>
</feature>
<evidence type="ECO:0000256" key="8">
    <source>
        <dbReference type="ARBA" id="ARBA00022741"/>
    </source>
</evidence>
<evidence type="ECO:0000256" key="21">
    <source>
        <dbReference type="SAM" id="MobiDB-lite"/>
    </source>
</evidence>
<evidence type="ECO:0000313" key="23">
    <source>
        <dbReference type="EMBL" id="NVD45268.1"/>
    </source>
</evidence>
<keyword evidence="9" id="KW-0227">DNA damage</keyword>
<evidence type="ECO:0000256" key="12">
    <source>
        <dbReference type="ARBA" id="ARBA00022840"/>
    </source>
</evidence>
<dbReference type="InterPro" id="IPR033651">
    <property type="entry name" value="PaeLigD_Pol-like"/>
</dbReference>
<dbReference type="PROSITE" id="PS50160">
    <property type="entry name" value="DNA_LIGASE_A3"/>
    <property type="match status" value="1"/>
</dbReference>
<keyword evidence="4" id="KW-0808">Transferase</keyword>
<dbReference type="InterPro" id="IPR014146">
    <property type="entry name" value="LigD_ligase_dom"/>
</dbReference>
<dbReference type="GO" id="GO:0003887">
    <property type="term" value="F:DNA-directed DNA polymerase activity"/>
    <property type="evidence" value="ECO:0007669"/>
    <property type="project" value="UniProtKB-KW"/>
</dbReference>
<organism evidence="23 24">
    <name type="scientific">Qipengyuania atrilutea</name>
    <dbReference type="NCBI Taxonomy" id="2744473"/>
    <lineage>
        <taxon>Bacteria</taxon>
        <taxon>Pseudomonadati</taxon>
        <taxon>Pseudomonadota</taxon>
        <taxon>Alphaproteobacteria</taxon>
        <taxon>Sphingomonadales</taxon>
        <taxon>Erythrobacteraceae</taxon>
        <taxon>Qipengyuania</taxon>
    </lineage>
</organism>
<evidence type="ECO:0000256" key="1">
    <source>
        <dbReference type="ARBA" id="ARBA00001936"/>
    </source>
</evidence>
<dbReference type="GO" id="GO:0046872">
    <property type="term" value="F:metal ion binding"/>
    <property type="evidence" value="ECO:0007669"/>
    <property type="project" value="UniProtKB-KW"/>
</dbReference>
<dbReference type="Gene3D" id="3.30.470.30">
    <property type="entry name" value="DNA ligase/mRNA capping enzyme"/>
    <property type="match status" value="1"/>
</dbReference>
<dbReference type="Gene3D" id="3.90.920.10">
    <property type="entry name" value="DNA primase, PRIM domain"/>
    <property type="match status" value="1"/>
</dbReference>
<dbReference type="GO" id="GO:0006281">
    <property type="term" value="P:DNA repair"/>
    <property type="evidence" value="ECO:0007669"/>
    <property type="project" value="UniProtKB-KW"/>
</dbReference>
<dbReference type="CDD" id="cd07971">
    <property type="entry name" value="OBF_DNA_ligase_LigD"/>
    <property type="match status" value="1"/>
</dbReference>
<evidence type="ECO:0000259" key="22">
    <source>
        <dbReference type="PROSITE" id="PS50160"/>
    </source>
</evidence>
<feature type="region of interest" description="Disordered" evidence="21">
    <location>
        <begin position="217"/>
        <end position="236"/>
    </location>
</feature>